<evidence type="ECO:0000256" key="2">
    <source>
        <dbReference type="ARBA" id="ARBA00023002"/>
    </source>
</evidence>
<dbReference type="FunFam" id="3.30.360.10:FF:000017">
    <property type="entry name" value="Oxidoreductase family NAD-binding Rossmann fold"/>
    <property type="match status" value="1"/>
</dbReference>
<feature type="domain" description="GFO/IDH/MocA-like oxidoreductase" evidence="4">
    <location>
        <begin position="138"/>
        <end position="262"/>
    </location>
</feature>
<dbReference type="GO" id="GO:0016491">
    <property type="term" value="F:oxidoreductase activity"/>
    <property type="evidence" value="ECO:0007669"/>
    <property type="project" value="UniProtKB-KW"/>
</dbReference>
<evidence type="ECO:0000259" key="3">
    <source>
        <dbReference type="Pfam" id="PF01408"/>
    </source>
</evidence>
<dbReference type="Pfam" id="PF01408">
    <property type="entry name" value="GFO_IDH_MocA"/>
    <property type="match status" value="1"/>
</dbReference>
<dbReference type="Pfam" id="PF22725">
    <property type="entry name" value="GFO_IDH_MocA_C3"/>
    <property type="match status" value="1"/>
</dbReference>
<organism evidence="5 6">
    <name type="scientific">Lachnellula willkommii</name>
    <dbReference type="NCBI Taxonomy" id="215461"/>
    <lineage>
        <taxon>Eukaryota</taxon>
        <taxon>Fungi</taxon>
        <taxon>Dikarya</taxon>
        <taxon>Ascomycota</taxon>
        <taxon>Pezizomycotina</taxon>
        <taxon>Leotiomycetes</taxon>
        <taxon>Helotiales</taxon>
        <taxon>Lachnaceae</taxon>
        <taxon>Lachnellula</taxon>
    </lineage>
</organism>
<keyword evidence="2" id="KW-0560">Oxidoreductase</keyword>
<evidence type="ECO:0000313" key="5">
    <source>
        <dbReference type="EMBL" id="TVY93286.1"/>
    </source>
</evidence>
<dbReference type="InterPro" id="IPR000683">
    <property type="entry name" value="Gfo/Idh/MocA-like_OxRdtase_N"/>
</dbReference>
<reference evidence="5 6" key="1">
    <citation type="submission" date="2018-05" db="EMBL/GenBank/DDBJ databases">
        <title>Genome sequencing and assembly of the regulated plant pathogen Lachnellula willkommii and related sister species for the development of diagnostic species identification markers.</title>
        <authorList>
            <person name="Giroux E."/>
            <person name="Bilodeau G."/>
        </authorList>
    </citation>
    <scope>NUCLEOTIDE SEQUENCE [LARGE SCALE GENOMIC DNA]</scope>
    <source>
        <strain evidence="5 6">CBS 172.35</strain>
    </source>
</reference>
<dbReference type="Gene3D" id="3.40.50.720">
    <property type="entry name" value="NAD(P)-binding Rossmann-like Domain"/>
    <property type="match status" value="1"/>
</dbReference>
<keyword evidence="6" id="KW-1185">Reference proteome</keyword>
<evidence type="ECO:0000313" key="6">
    <source>
        <dbReference type="Proteomes" id="UP000315522"/>
    </source>
</evidence>
<dbReference type="GO" id="GO:0006740">
    <property type="term" value="P:NADPH regeneration"/>
    <property type="evidence" value="ECO:0007669"/>
    <property type="project" value="TreeGrafter"/>
</dbReference>
<dbReference type="PANTHER" id="PTHR42840">
    <property type="entry name" value="NAD(P)-BINDING ROSSMANN-FOLD SUPERFAMILY PROTEIN-RELATED"/>
    <property type="match status" value="1"/>
</dbReference>
<dbReference type="Gene3D" id="3.30.360.10">
    <property type="entry name" value="Dihydrodipicolinate Reductase, domain 2"/>
    <property type="match status" value="1"/>
</dbReference>
<dbReference type="GO" id="GO:0005737">
    <property type="term" value="C:cytoplasm"/>
    <property type="evidence" value="ECO:0007669"/>
    <property type="project" value="TreeGrafter"/>
</dbReference>
<dbReference type="PANTHER" id="PTHR42840:SF3">
    <property type="entry name" value="BINDING ROSSMANN FOLD OXIDOREDUCTASE, PUTATIVE (AFU_ORTHOLOGUE AFUA_2G10240)-RELATED"/>
    <property type="match status" value="1"/>
</dbReference>
<protein>
    <submittedName>
        <fullName evidence="5">Scyllo-inositol 2-dehydrogenase (NAD(+))</fullName>
    </submittedName>
</protein>
<proteinExistence type="inferred from homology"/>
<evidence type="ECO:0000259" key="4">
    <source>
        <dbReference type="Pfam" id="PF22725"/>
    </source>
</evidence>
<dbReference type="AlphaFoldDB" id="A0A559MJZ9"/>
<dbReference type="InterPro" id="IPR036291">
    <property type="entry name" value="NAD(P)-bd_dom_sf"/>
</dbReference>
<accession>A0A559MJZ9</accession>
<comment type="similarity">
    <text evidence="1">Belongs to the Gfo/Idh/MocA family.</text>
</comment>
<dbReference type="FunFam" id="3.40.50.720:FF:000132">
    <property type="entry name" value="NAD-binding Rossmann fold oxidoreductase"/>
    <property type="match status" value="1"/>
</dbReference>
<feature type="domain" description="Gfo/Idh/MocA-like oxidoreductase N-terminal" evidence="3">
    <location>
        <begin position="7"/>
        <end position="126"/>
    </location>
</feature>
<evidence type="ECO:0000256" key="1">
    <source>
        <dbReference type="ARBA" id="ARBA00010928"/>
    </source>
</evidence>
<comment type="caution">
    <text evidence="5">The sequence shown here is derived from an EMBL/GenBank/DDBJ whole genome shotgun (WGS) entry which is preliminary data.</text>
</comment>
<dbReference type="Proteomes" id="UP000315522">
    <property type="component" value="Unassembled WGS sequence"/>
</dbReference>
<dbReference type="SUPFAM" id="SSF55347">
    <property type="entry name" value="Glyceraldehyde-3-phosphate dehydrogenase-like, C-terminal domain"/>
    <property type="match status" value="1"/>
</dbReference>
<gene>
    <name evidence="5" type="primary">iolX</name>
    <name evidence="5" type="ORF">LAWI1_G001323</name>
</gene>
<dbReference type="InterPro" id="IPR055170">
    <property type="entry name" value="GFO_IDH_MocA-like_dom"/>
</dbReference>
<sequence>MAVQKLKIACAGLGRMGKRHALHFLNRTPRAELVAASTPDEVELAWARTNLEPFGVRLYKDYDEMLKHEGLEAVVIASATIVHAEQAIKGIEANLHVLCEKPLSVTVEGSQSVVDAAKKKPHLKVMCGFSRRFDDSYRDAYNKMDTGLIGRPSVFRSQTCDKLDASGFFVAYAEFSGGIFVDCSIHDIDLALWFFGQDSHVKSVVASGITAVQPELAKHKDVDNGVGIVEFYGGQIAYLFCSRMMAAGQDDATEIIGTEGKLTVNAQPSSNLVNIYEPTGIRREIPAHYYGRFEQAFVNEANEFTSCCLEDLKLPMKLTGAVQAVKIGCALQESLNSGKKIYFDEVGRRIEKSQL</sequence>
<dbReference type="EMBL" id="QGML01000157">
    <property type="protein sequence ID" value="TVY93286.1"/>
    <property type="molecule type" value="Genomic_DNA"/>
</dbReference>
<dbReference type="GO" id="GO:0000166">
    <property type="term" value="F:nucleotide binding"/>
    <property type="evidence" value="ECO:0007669"/>
    <property type="project" value="InterPro"/>
</dbReference>
<dbReference type="SUPFAM" id="SSF51735">
    <property type="entry name" value="NAD(P)-binding Rossmann-fold domains"/>
    <property type="match status" value="1"/>
</dbReference>
<name>A0A559MJZ9_9HELO</name>